<comment type="similarity">
    <text evidence="2 6">Belongs to the RRF family.</text>
</comment>
<keyword evidence="3 6" id="KW-0963">Cytoplasm</keyword>
<sequence>MINKIKIDASEHMKKCIEVFKGHISKIRTGRAAPSMLDGISVEYYGSATPLRQLANVVAEDSRTLAITVFDHSISSTVEKAIRTSDLGLNPISAGAVIRVPLAPLTEERRKELVKTARREAERSRTAVRNIRQDANKKTKALLKDSAISEDEEHDSQDSVQKLTDAHIKEIDELLAMKEADLMTF</sequence>
<keyword evidence="9" id="KW-1185">Reference proteome</keyword>
<evidence type="ECO:0000256" key="4">
    <source>
        <dbReference type="ARBA" id="ARBA00022917"/>
    </source>
</evidence>
<dbReference type="Gene3D" id="1.10.132.20">
    <property type="entry name" value="Ribosome-recycling factor"/>
    <property type="match status" value="1"/>
</dbReference>
<dbReference type="Gene3D" id="3.30.1360.40">
    <property type="match status" value="1"/>
</dbReference>
<protein>
    <recommendedName>
        <fullName evidence="6">Ribosome-recycling factor</fullName>
        <shortName evidence="6">RRF</shortName>
    </recommendedName>
    <alternativeName>
        <fullName evidence="6">Ribosome-releasing factor</fullName>
    </alternativeName>
</protein>
<dbReference type="STRING" id="1878942.GCA_900128755_01511"/>
<dbReference type="CDD" id="cd00520">
    <property type="entry name" value="RRF"/>
    <property type="match status" value="1"/>
</dbReference>
<evidence type="ECO:0000259" key="7">
    <source>
        <dbReference type="Pfam" id="PF01765"/>
    </source>
</evidence>
<dbReference type="KEGG" id="fsm:CCS41_12065"/>
<dbReference type="NCBIfam" id="TIGR00496">
    <property type="entry name" value="frr"/>
    <property type="match status" value="1"/>
</dbReference>
<dbReference type="InterPro" id="IPR023584">
    <property type="entry name" value="Ribosome_recyc_fac_dom"/>
</dbReference>
<evidence type="ECO:0000256" key="1">
    <source>
        <dbReference type="ARBA" id="ARBA00004496"/>
    </source>
</evidence>
<keyword evidence="4 6" id="KW-0648">Protein biosynthesis</keyword>
<dbReference type="GO" id="GO:0005829">
    <property type="term" value="C:cytosol"/>
    <property type="evidence" value="ECO:0007669"/>
    <property type="project" value="GOC"/>
</dbReference>
<dbReference type="PANTHER" id="PTHR20982:SF3">
    <property type="entry name" value="MITOCHONDRIAL RIBOSOME RECYCLING FACTOR PSEUDO 1"/>
    <property type="match status" value="1"/>
</dbReference>
<dbReference type="EMBL" id="CP021659">
    <property type="protein sequence ID" value="AWK15036.1"/>
    <property type="molecule type" value="Genomic_DNA"/>
</dbReference>
<dbReference type="GO" id="GO:0043023">
    <property type="term" value="F:ribosomal large subunit binding"/>
    <property type="evidence" value="ECO:0007669"/>
    <property type="project" value="TreeGrafter"/>
</dbReference>
<dbReference type="Proteomes" id="UP000261875">
    <property type="component" value="Chromosome"/>
</dbReference>
<dbReference type="PANTHER" id="PTHR20982">
    <property type="entry name" value="RIBOSOME RECYCLING FACTOR"/>
    <property type="match status" value="1"/>
</dbReference>
<evidence type="ECO:0000256" key="5">
    <source>
        <dbReference type="ARBA" id="ARBA00025050"/>
    </source>
</evidence>
<gene>
    <name evidence="6" type="primary">frr</name>
    <name evidence="8" type="ORF">CCS41_12065</name>
</gene>
<dbReference type="RefSeq" id="WP_072550717.1">
    <property type="nucleotide sequence ID" value="NZ_CP021659.1"/>
</dbReference>
<comment type="function">
    <text evidence="5 6">Responsible for the release of ribosomes from messenger RNA at the termination of protein biosynthesis. May increase the efficiency of translation by recycling ribosomes from one round of translation to another.</text>
</comment>
<evidence type="ECO:0000313" key="8">
    <source>
        <dbReference type="EMBL" id="AWK15036.1"/>
    </source>
</evidence>
<dbReference type="HAMAP" id="MF_00040">
    <property type="entry name" value="RRF"/>
    <property type="match status" value="1"/>
</dbReference>
<evidence type="ECO:0000256" key="6">
    <source>
        <dbReference type="HAMAP-Rule" id="MF_00040"/>
    </source>
</evidence>
<organism evidence="8 9">
    <name type="scientific">Candidatus Fukatsuia symbiotica</name>
    <dbReference type="NCBI Taxonomy" id="1878942"/>
    <lineage>
        <taxon>Bacteria</taxon>
        <taxon>Pseudomonadati</taxon>
        <taxon>Pseudomonadota</taxon>
        <taxon>Gammaproteobacteria</taxon>
        <taxon>Enterobacterales</taxon>
        <taxon>Yersiniaceae</taxon>
        <taxon>Candidatus Fukatsuia</taxon>
    </lineage>
</organism>
<reference evidence="8 9" key="1">
    <citation type="submission" date="2017-05" db="EMBL/GenBank/DDBJ databases">
        <title>Genome sequence of Candidatus Fukatsuia symbiotica and Candidatus Hamiltonella defensa from Acyrthosiphon pisum strain 5D.</title>
        <authorList>
            <person name="Patel V.A."/>
            <person name="Chevignon G."/>
            <person name="Russell J.A."/>
            <person name="Oliver K.M."/>
        </authorList>
    </citation>
    <scope>NUCLEOTIDE SEQUENCE [LARGE SCALE GENOMIC DNA]</scope>
    <source>
        <strain evidence="8 9">5D</strain>
    </source>
</reference>
<dbReference type="InterPro" id="IPR036191">
    <property type="entry name" value="RRF_sf"/>
</dbReference>
<dbReference type="OrthoDB" id="9804006at2"/>
<evidence type="ECO:0000313" key="9">
    <source>
        <dbReference type="Proteomes" id="UP000261875"/>
    </source>
</evidence>
<proteinExistence type="inferred from homology"/>
<dbReference type="SUPFAM" id="SSF55194">
    <property type="entry name" value="Ribosome recycling factor, RRF"/>
    <property type="match status" value="1"/>
</dbReference>
<evidence type="ECO:0000256" key="3">
    <source>
        <dbReference type="ARBA" id="ARBA00022490"/>
    </source>
</evidence>
<feature type="domain" description="Ribosome recycling factor" evidence="7">
    <location>
        <begin position="21"/>
        <end position="183"/>
    </location>
</feature>
<dbReference type="AlphaFoldDB" id="A0A2U8I788"/>
<accession>A0A2U8I788</accession>
<dbReference type="FunFam" id="3.30.1360.40:FF:000001">
    <property type="entry name" value="Ribosome-recycling factor"/>
    <property type="match status" value="1"/>
</dbReference>
<dbReference type="FunFam" id="1.10.132.20:FF:000001">
    <property type="entry name" value="Ribosome-recycling factor"/>
    <property type="match status" value="1"/>
</dbReference>
<comment type="subcellular location">
    <subcellularLocation>
        <location evidence="1 6">Cytoplasm</location>
    </subcellularLocation>
</comment>
<dbReference type="InterPro" id="IPR002661">
    <property type="entry name" value="Ribosome_recyc_fac"/>
</dbReference>
<dbReference type="Pfam" id="PF01765">
    <property type="entry name" value="RRF"/>
    <property type="match status" value="1"/>
</dbReference>
<evidence type="ECO:0000256" key="2">
    <source>
        <dbReference type="ARBA" id="ARBA00005912"/>
    </source>
</evidence>
<name>A0A2U8I788_9GAMM</name>
<dbReference type="GO" id="GO:0002184">
    <property type="term" value="P:cytoplasmic translational termination"/>
    <property type="evidence" value="ECO:0007669"/>
    <property type="project" value="TreeGrafter"/>
</dbReference>